<reference evidence="3 4" key="1">
    <citation type="submission" date="2020-06" db="EMBL/GenBank/DDBJ databases">
        <title>Global-level population genomics: horizontal gene transfer, symbiosis and evolution in Rhizobia.</title>
        <authorList>
            <person name="Gai Y."/>
        </authorList>
    </citation>
    <scope>NUCLEOTIDE SEQUENCE [LARGE SCALE GENOMIC DNA]</scope>
    <source>
        <strain evidence="3 4">PLR6_1b</strain>
    </source>
</reference>
<feature type="domain" description="SpoVR-like C-terminal" evidence="2">
    <location>
        <begin position="445"/>
        <end position="498"/>
    </location>
</feature>
<dbReference type="Pfam" id="PF04293">
    <property type="entry name" value="SpoVR"/>
    <property type="match status" value="1"/>
</dbReference>
<dbReference type="InterPro" id="IPR057008">
    <property type="entry name" value="SpoVR-like_C"/>
</dbReference>
<dbReference type="InterPro" id="IPR057270">
    <property type="entry name" value="Ycgb-like"/>
</dbReference>
<organism evidence="3 4">
    <name type="scientific">Rhizobium bangladeshense</name>
    <dbReference type="NCBI Taxonomy" id="1138189"/>
    <lineage>
        <taxon>Bacteria</taxon>
        <taxon>Pseudomonadati</taxon>
        <taxon>Pseudomonadota</taxon>
        <taxon>Alphaproteobacteria</taxon>
        <taxon>Hyphomicrobiales</taxon>
        <taxon>Rhizobiaceae</taxon>
        <taxon>Rhizobium/Agrobacterium group</taxon>
        <taxon>Rhizobium</taxon>
    </lineage>
</organism>
<comment type="caution">
    <text evidence="3">The sequence shown here is derived from an EMBL/GenBank/DDBJ whole genome shotgun (WGS) entry which is preliminary data.</text>
</comment>
<evidence type="ECO:0000259" key="2">
    <source>
        <dbReference type="Pfam" id="PF24755"/>
    </source>
</evidence>
<protein>
    <submittedName>
        <fullName evidence="3">SpoVR family protein</fullName>
    </submittedName>
</protein>
<dbReference type="Proteomes" id="UP000720124">
    <property type="component" value="Unassembled WGS sequence"/>
</dbReference>
<proteinExistence type="predicted"/>
<dbReference type="PANTHER" id="PTHR30029">
    <property type="entry name" value="STAGE V SPORULATION PROTEIN R"/>
    <property type="match status" value="1"/>
</dbReference>
<dbReference type="PANTHER" id="PTHR30029:SF2">
    <property type="entry name" value="STAGE V SPORULATION PROTEIN R"/>
    <property type="match status" value="1"/>
</dbReference>
<dbReference type="InterPro" id="IPR007390">
    <property type="entry name" value="Spore_V_R"/>
</dbReference>
<evidence type="ECO:0000313" key="4">
    <source>
        <dbReference type="Proteomes" id="UP000720124"/>
    </source>
</evidence>
<evidence type="ECO:0000313" key="3">
    <source>
        <dbReference type="EMBL" id="MBY3588868.1"/>
    </source>
</evidence>
<accession>A0ABS7LC97</accession>
<dbReference type="Pfam" id="PF24755">
    <property type="entry name" value="SpoVR_C"/>
    <property type="match status" value="1"/>
</dbReference>
<gene>
    <name evidence="3" type="ORF">HJA87_03025</name>
</gene>
<evidence type="ECO:0000259" key="1">
    <source>
        <dbReference type="Pfam" id="PF04293"/>
    </source>
</evidence>
<name>A0ABS7LC97_9HYPH</name>
<keyword evidence="4" id="KW-1185">Reference proteome</keyword>
<dbReference type="EMBL" id="JABTXI010000001">
    <property type="protein sequence ID" value="MBY3588868.1"/>
    <property type="molecule type" value="Genomic_DNA"/>
</dbReference>
<dbReference type="InterPro" id="IPR056174">
    <property type="entry name" value="SpoVR_N"/>
</dbReference>
<dbReference type="RefSeq" id="WP_221094001.1">
    <property type="nucleotide sequence ID" value="NZ_JABDWX010000003.1"/>
</dbReference>
<dbReference type="NCBIfam" id="NF008737">
    <property type="entry name" value="PRK11767.1"/>
    <property type="match status" value="1"/>
</dbReference>
<feature type="domain" description="SpoVR protein-like N-terminal" evidence="1">
    <location>
        <begin position="17"/>
        <end position="441"/>
    </location>
</feature>
<sequence>MTMTVRPRERLLFEGADWDFATLQRIHDACEEIALGELGLDVYPNQIEVITSEQMLDAYSSTGMPLFYRHWSFGKHFAHHETFYRRGMRDLAYEIVINSSPCISYLMEENTATMQTLVTAHAAFGHNHFFKNNYLFKLWTDAEGILDYLDFAKGYITRCEERYGETAVERTLDAAHALMSHGVHRYAGKTTIDLRQEEKREQERRAHEEQMFNDLWRTVPVGKAKKAGDIGLEKRRAALGLPQDNILYFLEKSAPRLQPWQREILRIVRHVAQYFHPQRQTKVMNEGTATFVHYQIMNRLHERGQISDGNFLEFLKSHANVVFQPNYDDRRFSGFNPYALGFAMMQDIERIVTKPTEEDRAWFPDIAGRGDAMGVLRDVWANYRDESFISQFLSPNLIRRLRLFHLYDDPEQTEGVLVSAIHNERGYLRIRRQLSREYDIGWTDPAIDIVDVDLAGDRRLLLQHIVMNGCYLQESDTKLVLQHLADLWGYDVLLQEIDGSNTVAREHAATPRKIVQS</sequence>